<organism evidence="1 2">
    <name type="scientific">Streptomyces sp. 900105245</name>
    <dbReference type="NCBI Taxonomy" id="3154379"/>
    <lineage>
        <taxon>Bacteria</taxon>
        <taxon>Bacillati</taxon>
        <taxon>Actinomycetota</taxon>
        <taxon>Actinomycetes</taxon>
        <taxon>Kitasatosporales</taxon>
        <taxon>Streptomycetaceae</taxon>
        <taxon>Streptomyces</taxon>
    </lineage>
</organism>
<proteinExistence type="predicted"/>
<evidence type="ECO:0000313" key="2">
    <source>
        <dbReference type="Proteomes" id="UP001470023"/>
    </source>
</evidence>
<sequence length="38" mass="4264">MCFTDGLLEERDAAGEEQLIGRRLDRPHFCARTRAAGT</sequence>
<gene>
    <name evidence="1" type="ORF">ABT272_22530</name>
</gene>
<dbReference type="Proteomes" id="UP001470023">
    <property type="component" value="Unassembled WGS sequence"/>
</dbReference>
<dbReference type="EMBL" id="JBEPAZ010000019">
    <property type="protein sequence ID" value="MER6430492.1"/>
    <property type="molecule type" value="Genomic_DNA"/>
</dbReference>
<protein>
    <recommendedName>
        <fullName evidence="3">PPM-type phosphatase domain-containing protein</fullName>
    </recommendedName>
</protein>
<keyword evidence="2" id="KW-1185">Reference proteome</keyword>
<comment type="caution">
    <text evidence="1">The sequence shown here is derived from an EMBL/GenBank/DDBJ whole genome shotgun (WGS) entry which is preliminary data.</text>
</comment>
<dbReference type="RefSeq" id="WP_352064236.1">
    <property type="nucleotide sequence ID" value="NZ_JBEPAB010000058.1"/>
</dbReference>
<name>A0ABV1UAC5_9ACTN</name>
<reference evidence="1 2" key="1">
    <citation type="submission" date="2024-06" db="EMBL/GenBank/DDBJ databases">
        <title>The Natural Products Discovery Center: Release of the First 8490 Sequenced Strains for Exploring Actinobacteria Biosynthetic Diversity.</title>
        <authorList>
            <person name="Kalkreuter E."/>
            <person name="Kautsar S.A."/>
            <person name="Yang D."/>
            <person name="Bader C.D."/>
            <person name="Teijaro C.N."/>
            <person name="Fluegel L."/>
            <person name="Davis C.M."/>
            <person name="Simpson J.R."/>
            <person name="Lauterbach L."/>
            <person name="Steele A.D."/>
            <person name="Gui C."/>
            <person name="Meng S."/>
            <person name="Li G."/>
            <person name="Viehrig K."/>
            <person name="Ye F."/>
            <person name="Su P."/>
            <person name="Kiefer A.F."/>
            <person name="Nichols A."/>
            <person name="Cepeda A.J."/>
            <person name="Yan W."/>
            <person name="Fan B."/>
            <person name="Jiang Y."/>
            <person name="Adhikari A."/>
            <person name="Zheng C.-J."/>
            <person name="Schuster L."/>
            <person name="Cowan T.M."/>
            <person name="Smanski M.J."/>
            <person name="Chevrette M.G."/>
            <person name="De Carvalho L.P.S."/>
            <person name="Shen B."/>
        </authorList>
    </citation>
    <scope>NUCLEOTIDE SEQUENCE [LARGE SCALE GENOMIC DNA]</scope>
    <source>
        <strain evidence="1 2">NPDC001166</strain>
    </source>
</reference>
<evidence type="ECO:0000313" key="1">
    <source>
        <dbReference type="EMBL" id="MER6430492.1"/>
    </source>
</evidence>
<evidence type="ECO:0008006" key="3">
    <source>
        <dbReference type="Google" id="ProtNLM"/>
    </source>
</evidence>
<accession>A0ABV1UAC5</accession>